<keyword evidence="2" id="KW-1185">Reference proteome</keyword>
<sequence>MRFGGIVVFVFQESSNTNESTVVLKSLGCVFLKMGSDSHFWGHSPLATVSWLSGGHKHNATINLSCTSVITFLIQDFV</sequence>
<dbReference type="Proteomes" id="UP001054945">
    <property type="component" value="Unassembled WGS sequence"/>
</dbReference>
<organism evidence="1 2">
    <name type="scientific">Caerostris extrusa</name>
    <name type="common">Bark spider</name>
    <name type="synonym">Caerostris bankana</name>
    <dbReference type="NCBI Taxonomy" id="172846"/>
    <lineage>
        <taxon>Eukaryota</taxon>
        <taxon>Metazoa</taxon>
        <taxon>Ecdysozoa</taxon>
        <taxon>Arthropoda</taxon>
        <taxon>Chelicerata</taxon>
        <taxon>Arachnida</taxon>
        <taxon>Araneae</taxon>
        <taxon>Araneomorphae</taxon>
        <taxon>Entelegynae</taxon>
        <taxon>Araneoidea</taxon>
        <taxon>Araneidae</taxon>
        <taxon>Caerostris</taxon>
    </lineage>
</organism>
<dbReference type="AlphaFoldDB" id="A0AAV4QH94"/>
<comment type="caution">
    <text evidence="1">The sequence shown here is derived from an EMBL/GenBank/DDBJ whole genome shotgun (WGS) entry which is preliminary data.</text>
</comment>
<proteinExistence type="predicted"/>
<name>A0AAV4QH94_CAEEX</name>
<accession>A0AAV4QH94</accession>
<gene>
    <name evidence="1" type="ORF">CEXT_636691</name>
</gene>
<protein>
    <submittedName>
        <fullName evidence="1">Uncharacterized protein</fullName>
    </submittedName>
</protein>
<evidence type="ECO:0000313" key="2">
    <source>
        <dbReference type="Proteomes" id="UP001054945"/>
    </source>
</evidence>
<dbReference type="EMBL" id="BPLR01006143">
    <property type="protein sequence ID" value="GIY07716.1"/>
    <property type="molecule type" value="Genomic_DNA"/>
</dbReference>
<evidence type="ECO:0000313" key="1">
    <source>
        <dbReference type="EMBL" id="GIY07716.1"/>
    </source>
</evidence>
<reference evidence="1 2" key="1">
    <citation type="submission" date="2021-06" db="EMBL/GenBank/DDBJ databases">
        <title>Caerostris extrusa draft genome.</title>
        <authorList>
            <person name="Kono N."/>
            <person name="Arakawa K."/>
        </authorList>
    </citation>
    <scope>NUCLEOTIDE SEQUENCE [LARGE SCALE GENOMIC DNA]</scope>
</reference>